<feature type="domain" description="VIT" evidence="4">
    <location>
        <begin position="69"/>
        <end position="197"/>
    </location>
</feature>
<organism evidence="5 6">
    <name type="scientific">Enhygromyxa salina</name>
    <dbReference type="NCBI Taxonomy" id="215803"/>
    <lineage>
        <taxon>Bacteria</taxon>
        <taxon>Pseudomonadati</taxon>
        <taxon>Myxococcota</taxon>
        <taxon>Polyangia</taxon>
        <taxon>Nannocystales</taxon>
        <taxon>Nannocystaceae</taxon>
        <taxon>Enhygromyxa</taxon>
    </lineage>
</organism>
<dbReference type="SUPFAM" id="SSF53300">
    <property type="entry name" value="vWA-like"/>
    <property type="match status" value="1"/>
</dbReference>
<evidence type="ECO:0000259" key="4">
    <source>
        <dbReference type="PROSITE" id="PS51468"/>
    </source>
</evidence>
<evidence type="ECO:0000256" key="1">
    <source>
        <dbReference type="SAM" id="MobiDB-lite"/>
    </source>
</evidence>
<evidence type="ECO:0000256" key="2">
    <source>
        <dbReference type="SAM" id="SignalP"/>
    </source>
</evidence>
<accession>A0A0C2D3P5</accession>
<dbReference type="InterPro" id="IPR002035">
    <property type="entry name" value="VWF_A"/>
</dbReference>
<dbReference type="Gene3D" id="3.40.50.410">
    <property type="entry name" value="von Willebrand factor, type A domain"/>
    <property type="match status" value="1"/>
</dbReference>
<dbReference type="Proteomes" id="UP000031599">
    <property type="component" value="Unassembled WGS sequence"/>
</dbReference>
<comment type="caution">
    <text evidence="5">The sequence shown here is derived from an EMBL/GenBank/DDBJ whole genome shotgun (WGS) entry which is preliminary data.</text>
</comment>
<dbReference type="Pfam" id="PF08487">
    <property type="entry name" value="VIT"/>
    <property type="match status" value="1"/>
</dbReference>
<feature type="domain" description="VWFA" evidence="3">
    <location>
        <begin position="339"/>
        <end position="519"/>
    </location>
</feature>
<dbReference type="InterPro" id="IPR013694">
    <property type="entry name" value="VIT"/>
</dbReference>
<feature type="chain" id="PRO_5002159446" evidence="2">
    <location>
        <begin position="30"/>
        <end position="863"/>
    </location>
</feature>
<dbReference type="AlphaFoldDB" id="A0A0C2D3P5"/>
<proteinExistence type="predicted"/>
<dbReference type="PANTHER" id="PTHR45737:SF6">
    <property type="entry name" value="VON WILLEBRAND FACTOR A DOMAIN-CONTAINING PROTEIN 5A"/>
    <property type="match status" value="1"/>
</dbReference>
<sequence length="863" mass="92661">MVRFPRPVLLSLLALFLLFGCRTPGGELATPEPDTATTTPAAAPDFGPPVRASEPSDGMFAYTDPGQLPRLVVADGREHESTLPLEHTTVNAHVIGFVAQVRVHQRFHNDRKHPIEVTYTFPLPENSAVDDMRMVIGERTIESEVQTRERARQTYEEARRSGHTAALLEQERPNIFTQSVTNVAPGETIEVEISYLQTLTEDGGSYEFVFPMVVGPRFIPPGDVVSDAARITPPILGDGDRTGHDVSLEIRVETGAPISSFVAPTHSIVASSTASGFDARLRDAQTIPNRDFVLRWDAAAPTSTATMFLSQPDSRGAGHFALVVQPPALDLDRVVGRRELLFVVDRSGSMSGLPLALAKQTLRESLSRLRPVDTFDVIGFESGTERLFGSPRPANEHNLVLAERFIDSMEAGGGTMMAGAVEAALAPKLSPGVDRYVMFLTDGFIGNEQQIFTAAAELVVRARKAGGRARVFGVGIGSAPNRELIAGLSKAGDGAALYVGNREHPAAAVDGYFRFVDHLILDDLVADWGGLAVEEVFPARHVSLFASRSVVMLGRYRGERRTGTRLTATRPGGSGRIEIPVTLANSDHADRVLATLWARAKLAELGAATWDGDLDHEQARDAITRVGLDYRLVTAYTSFVAVDRSRVVGDGRPARVIQPVEVPEDVDAEMAGARSLPVGSSNSRDFTAVVEMAPSASRDAAGISLSGSTGAESHYTVDGANVSNPTYGTVGASIVQEFVQTSTDASLPNPIDGRAHWDPHATLRIKRLSVGRGVDERAIKRILEANAFKLEACYEQRGGAPGTTRALVRLDFDASGELIGFVTLDGSLATDLQACMTAVLVAARWGGLPGAEVSVTLELRVRM</sequence>
<keyword evidence="2" id="KW-0732">Signal</keyword>
<dbReference type="EMBL" id="JMCC02000039">
    <property type="protein sequence ID" value="KIG16350.1"/>
    <property type="molecule type" value="Genomic_DNA"/>
</dbReference>
<dbReference type="Pfam" id="PF13768">
    <property type="entry name" value="VWA_3"/>
    <property type="match status" value="1"/>
</dbReference>
<dbReference type="PROSITE" id="PS51257">
    <property type="entry name" value="PROKAR_LIPOPROTEIN"/>
    <property type="match status" value="1"/>
</dbReference>
<dbReference type="PROSITE" id="PS50234">
    <property type="entry name" value="VWFA"/>
    <property type="match status" value="1"/>
</dbReference>
<evidence type="ECO:0000259" key="3">
    <source>
        <dbReference type="PROSITE" id="PS50234"/>
    </source>
</evidence>
<dbReference type="SMART" id="SM00609">
    <property type="entry name" value="VIT"/>
    <property type="match status" value="1"/>
</dbReference>
<feature type="signal peptide" evidence="2">
    <location>
        <begin position="1"/>
        <end position="29"/>
    </location>
</feature>
<feature type="region of interest" description="Disordered" evidence="1">
    <location>
        <begin position="28"/>
        <end position="48"/>
    </location>
</feature>
<reference evidence="5 6" key="1">
    <citation type="submission" date="2014-12" db="EMBL/GenBank/DDBJ databases">
        <title>Genome assembly of Enhygromyxa salina DSM 15201.</title>
        <authorList>
            <person name="Sharma G."/>
            <person name="Subramanian S."/>
        </authorList>
    </citation>
    <scope>NUCLEOTIDE SEQUENCE [LARGE SCALE GENOMIC DNA]</scope>
    <source>
        <strain evidence="5 6">DSM 15201</strain>
    </source>
</reference>
<evidence type="ECO:0000313" key="6">
    <source>
        <dbReference type="Proteomes" id="UP000031599"/>
    </source>
</evidence>
<name>A0A0C2D3P5_9BACT</name>
<dbReference type="PROSITE" id="PS51468">
    <property type="entry name" value="VIT"/>
    <property type="match status" value="1"/>
</dbReference>
<dbReference type="InterPro" id="IPR036465">
    <property type="entry name" value="vWFA_dom_sf"/>
</dbReference>
<evidence type="ECO:0000313" key="5">
    <source>
        <dbReference type="EMBL" id="KIG16350.1"/>
    </source>
</evidence>
<protein>
    <submittedName>
        <fullName evidence="5">Inter-alpha-trypsin inhibitor domain protein</fullName>
    </submittedName>
</protein>
<dbReference type="PANTHER" id="PTHR45737">
    <property type="entry name" value="VON WILLEBRAND FACTOR A DOMAIN-CONTAINING PROTEIN 5A"/>
    <property type="match status" value="1"/>
</dbReference>
<gene>
    <name evidence="5" type="ORF">DB30_04517</name>
</gene>
<feature type="compositionally biased region" description="Low complexity" evidence="1">
    <location>
        <begin position="29"/>
        <end position="45"/>
    </location>
</feature>
<dbReference type="SMART" id="SM00327">
    <property type="entry name" value="VWA"/>
    <property type="match status" value="1"/>
</dbReference>